<dbReference type="GeneID" id="63831868"/>
<evidence type="ECO:0000259" key="2">
    <source>
        <dbReference type="Pfam" id="PF20152"/>
    </source>
</evidence>
<dbReference type="InterPro" id="IPR045339">
    <property type="entry name" value="DUF6534"/>
</dbReference>
<dbReference type="PANTHER" id="PTHR40465:SF1">
    <property type="entry name" value="DUF6534 DOMAIN-CONTAINING PROTEIN"/>
    <property type="match status" value="1"/>
</dbReference>
<evidence type="ECO:0000313" key="4">
    <source>
        <dbReference type="Proteomes" id="UP000076871"/>
    </source>
</evidence>
<accession>A0A165F328</accession>
<dbReference type="InParanoid" id="A0A165F328"/>
<sequence>MFFSFILYGATLAQTCFYFHRYTGDRIGLKALVAFIWLLDTARKGIMGQLLWYTYVQNHANIESLSKIDRAYGVEHALATATIFTVQCFYLRTFLRLLPTHRLRIPVVICGFILVVASLAGSIGVIYEVYSNPTDQSVFVHVNVPGRVQSFFALASDVYITTSLFCILYTARSSRVNSTTTGILSRLIGYTLHRGILLCIVQVLQIATYTETGSELTDVFYFPSSTLYANTLLAVLNARQHVREVGADCQDHYSIPLATIRTEEPTS</sequence>
<dbReference type="EMBL" id="KV427616">
    <property type="protein sequence ID" value="KZT08273.1"/>
    <property type="molecule type" value="Genomic_DNA"/>
</dbReference>
<dbReference type="STRING" id="1314785.A0A165F328"/>
<organism evidence="3 4">
    <name type="scientific">Laetiporus sulphureus 93-53</name>
    <dbReference type="NCBI Taxonomy" id="1314785"/>
    <lineage>
        <taxon>Eukaryota</taxon>
        <taxon>Fungi</taxon>
        <taxon>Dikarya</taxon>
        <taxon>Basidiomycota</taxon>
        <taxon>Agaricomycotina</taxon>
        <taxon>Agaricomycetes</taxon>
        <taxon>Polyporales</taxon>
        <taxon>Laetiporus</taxon>
    </lineage>
</organism>
<dbReference type="PANTHER" id="PTHR40465">
    <property type="entry name" value="CHROMOSOME 1, WHOLE GENOME SHOTGUN SEQUENCE"/>
    <property type="match status" value="1"/>
</dbReference>
<dbReference type="AlphaFoldDB" id="A0A165F328"/>
<proteinExistence type="predicted"/>
<evidence type="ECO:0000256" key="1">
    <source>
        <dbReference type="SAM" id="Phobius"/>
    </source>
</evidence>
<keyword evidence="1" id="KW-0812">Transmembrane</keyword>
<evidence type="ECO:0000313" key="3">
    <source>
        <dbReference type="EMBL" id="KZT08273.1"/>
    </source>
</evidence>
<feature type="transmembrane region" description="Helical" evidence="1">
    <location>
        <begin position="150"/>
        <end position="171"/>
    </location>
</feature>
<feature type="domain" description="DUF6534" evidence="2">
    <location>
        <begin position="154"/>
        <end position="241"/>
    </location>
</feature>
<dbReference type="RefSeq" id="XP_040766013.1">
    <property type="nucleotide sequence ID" value="XM_040914841.1"/>
</dbReference>
<feature type="transmembrane region" description="Helical" evidence="1">
    <location>
        <begin position="219"/>
        <end position="236"/>
    </location>
</feature>
<keyword evidence="1" id="KW-1133">Transmembrane helix</keyword>
<dbReference type="Pfam" id="PF20152">
    <property type="entry name" value="DUF6534"/>
    <property type="match status" value="1"/>
</dbReference>
<protein>
    <recommendedName>
        <fullName evidence="2">DUF6534 domain-containing protein</fullName>
    </recommendedName>
</protein>
<keyword evidence="4" id="KW-1185">Reference proteome</keyword>
<reference evidence="3 4" key="1">
    <citation type="journal article" date="2016" name="Mol. Biol. Evol.">
        <title>Comparative Genomics of Early-Diverging Mushroom-Forming Fungi Provides Insights into the Origins of Lignocellulose Decay Capabilities.</title>
        <authorList>
            <person name="Nagy L.G."/>
            <person name="Riley R."/>
            <person name="Tritt A."/>
            <person name="Adam C."/>
            <person name="Daum C."/>
            <person name="Floudas D."/>
            <person name="Sun H."/>
            <person name="Yadav J.S."/>
            <person name="Pangilinan J."/>
            <person name="Larsson K.H."/>
            <person name="Matsuura K."/>
            <person name="Barry K."/>
            <person name="Labutti K."/>
            <person name="Kuo R."/>
            <person name="Ohm R.A."/>
            <person name="Bhattacharya S.S."/>
            <person name="Shirouzu T."/>
            <person name="Yoshinaga Y."/>
            <person name="Martin F.M."/>
            <person name="Grigoriev I.V."/>
            <person name="Hibbett D.S."/>
        </authorList>
    </citation>
    <scope>NUCLEOTIDE SEQUENCE [LARGE SCALE GENOMIC DNA]</scope>
    <source>
        <strain evidence="3 4">93-53</strain>
    </source>
</reference>
<name>A0A165F328_9APHY</name>
<dbReference type="Proteomes" id="UP000076871">
    <property type="component" value="Unassembled WGS sequence"/>
</dbReference>
<dbReference type="OrthoDB" id="3270417at2759"/>
<keyword evidence="1" id="KW-0472">Membrane</keyword>
<feature type="transmembrane region" description="Helical" evidence="1">
    <location>
        <begin position="76"/>
        <end position="95"/>
    </location>
</feature>
<feature type="transmembrane region" description="Helical" evidence="1">
    <location>
        <begin position="183"/>
        <end position="207"/>
    </location>
</feature>
<gene>
    <name evidence="3" type="ORF">LAESUDRAFT_83983</name>
</gene>
<feature type="transmembrane region" description="Helical" evidence="1">
    <location>
        <begin position="107"/>
        <end position="130"/>
    </location>
</feature>